<dbReference type="OrthoDB" id="4714266at2759"/>
<proteinExistence type="predicted"/>
<organism evidence="2 3">
    <name type="scientific">Monosporascus ibericus</name>
    <dbReference type="NCBI Taxonomy" id="155417"/>
    <lineage>
        <taxon>Eukaryota</taxon>
        <taxon>Fungi</taxon>
        <taxon>Dikarya</taxon>
        <taxon>Ascomycota</taxon>
        <taxon>Pezizomycotina</taxon>
        <taxon>Sordariomycetes</taxon>
        <taxon>Xylariomycetidae</taxon>
        <taxon>Xylariales</taxon>
        <taxon>Xylariales incertae sedis</taxon>
        <taxon>Monosporascus</taxon>
    </lineage>
</organism>
<sequence length="84" mass="9214">MADLAKNQQEANNAHARAMQRMAFDLSDMCGRFEREMRAEGTTTDSHDDDDPGTQGTTVRGQADRGVGRTERRKGSRGVVGSRS</sequence>
<dbReference type="AlphaFoldDB" id="A0A4Q4TL12"/>
<evidence type="ECO:0000313" key="2">
    <source>
        <dbReference type="EMBL" id="RYP07801.1"/>
    </source>
</evidence>
<gene>
    <name evidence="2" type="ORF">DL764_002306</name>
</gene>
<dbReference type="EMBL" id="QJNU01000081">
    <property type="protein sequence ID" value="RYP07801.1"/>
    <property type="molecule type" value="Genomic_DNA"/>
</dbReference>
<protein>
    <submittedName>
        <fullName evidence="2">Uncharacterized protein</fullName>
    </submittedName>
</protein>
<evidence type="ECO:0000256" key="1">
    <source>
        <dbReference type="SAM" id="MobiDB-lite"/>
    </source>
</evidence>
<accession>A0A4Q4TL12</accession>
<feature type="region of interest" description="Disordered" evidence="1">
    <location>
        <begin position="34"/>
        <end position="84"/>
    </location>
</feature>
<evidence type="ECO:0000313" key="3">
    <source>
        <dbReference type="Proteomes" id="UP000293360"/>
    </source>
</evidence>
<reference evidence="2 3" key="1">
    <citation type="submission" date="2018-06" db="EMBL/GenBank/DDBJ databases">
        <title>Complete Genomes of Monosporascus.</title>
        <authorList>
            <person name="Robinson A.J."/>
            <person name="Natvig D.O."/>
        </authorList>
    </citation>
    <scope>NUCLEOTIDE SEQUENCE [LARGE SCALE GENOMIC DNA]</scope>
    <source>
        <strain evidence="2 3">CBS 110550</strain>
    </source>
</reference>
<comment type="caution">
    <text evidence="2">The sequence shown here is derived from an EMBL/GenBank/DDBJ whole genome shotgun (WGS) entry which is preliminary data.</text>
</comment>
<keyword evidence="3" id="KW-1185">Reference proteome</keyword>
<dbReference type="Proteomes" id="UP000293360">
    <property type="component" value="Unassembled WGS sequence"/>
</dbReference>
<name>A0A4Q4TL12_9PEZI</name>